<feature type="region of interest" description="Disordered" evidence="1">
    <location>
        <begin position="41"/>
        <end position="73"/>
    </location>
</feature>
<dbReference type="Proteomes" id="UP000268014">
    <property type="component" value="Unassembled WGS sequence"/>
</dbReference>
<protein>
    <submittedName>
        <fullName evidence="2">Uncharacterized protein</fullName>
    </submittedName>
</protein>
<dbReference type="EMBL" id="UZAF01016654">
    <property type="protein sequence ID" value="VDO31812.1"/>
    <property type="molecule type" value="Genomic_DNA"/>
</dbReference>
<feature type="region of interest" description="Disordered" evidence="1">
    <location>
        <begin position="1"/>
        <end position="29"/>
    </location>
</feature>
<gene>
    <name evidence="2" type="ORF">HPLM_LOCUS7411</name>
</gene>
<sequence length="73" mass="7405">MLFSGRSLAISNATNTAAPEDGPTIRPSPLIKLRAVRKASLADTTSTPVPDVISAVAGKSPQPNSGTEGNSES</sequence>
<organism evidence="2 3">
    <name type="scientific">Haemonchus placei</name>
    <name type="common">Barber's pole worm</name>
    <dbReference type="NCBI Taxonomy" id="6290"/>
    <lineage>
        <taxon>Eukaryota</taxon>
        <taxon>Metazoa</taxon>
        <taxon>Ecdysozoa</taxon>
        <taxon>Nematoda</taxon>
        <taxon>Chromadorea</taxon>
        <taxon>Rhabditida</taxon>
        <taxon>Rhabditina</taxon>
        <taxon>Rhabditomorpha</taxon>
        <taxon>Strongyloidea</taxon>
        <taxon>Trichostrongylidae</taxon>
        <taxon>Haemonchus</taxon>
    </lineage>
</organism>
<proteinExistence type="predicted"/>
<accession>A0A3P7XR24</accession>
<name>A0A3P7XR24_HAEPC</name>
<evidence type="ECO:0000313" key="2">
    <source>
        <dbReference type="EMBL" id="VDO31812.1"/>
    </source>
</evidence>
<feature type="compositionally biased region" description="Polar residues" evidence="1">
    <location>
        <begin position="61"/>
        <end position="73"/>
    </location>
</feature>
<keyword evidence="3" id="KW-1185">Reference proteome</keyword>
<reference evidence="2 3" key="1">
    <citation type="submission" date="2018-11" db="EMBL/GenBank/DDBJ databases">
        <authorList>
            <consortium name="Pathogen Informatics"/>
        </authorList>
    </citation>
    <scope>NUCLEOTIDE SEQUENCE [LARGE SCALE GENOMIC DNA]</scope>
    <source>
        <strain evidence="2 3">MHpl1</strain>
    </source>
</reference>
<evidence type="ECO:0000313" key="3">
    <source>
        <dbReference type="Proteomes" id="UP000268014"/>
    </source>
</evidence>
<evidence type="ECO:0000256" key="1">
    <source>
        <dbReference type="SAM" id="MobiDB-lite"/>
    </source>
</evidence>
<dbReference type="AlphaFoldDB" id="A0A3P7XR24"/>